<gene>
    <name evidence="1" type="ORF">UFOPK3954_02251</name>
</gene>
<dbReference type="EMBL" id="CAFBON010000322">
    <property type="protein sequence ID" value="CAB5009827.1"/>
    <property type="molecule type" value="Genomic_DNA"/>
</dbReference>
<evidence type="ECO:0000313" key="1">
    <source>
        <dbReference type="EMBL" id="CAB5009827.1"/>
    </source>
</evidence>
<accession>A0A6J7PWV3</accession>
<name>A0A6J7PWV3_9ZZZZ</name>
<protein>
    <submittedName>
        <fullName evidence="1">Unannotated protein</fullName>
    </submittedName>
</protein>
<organism evidence="1">
    <name type="scientific">freshwater metagenome</name>
    <dbReference type="NCBI Taxonomy" id="449393"/>
    <lineage>
        <taxon>unclassified sequences</taxon>
        <taxon>metagenomes</taxon>
        <taxon>ecological metagenomes</taxon>
    </lineage>
</organism>
<sequence>MLQDCGFDQVTIGPPVDTFGGANGEANARSFEVYGYAFLAHRTTT</sequence>
<proteinExistence type="predicted"/>
<dbReference type="AlphaFoldDB" id="A0A6J7PWV3"/>
<reference evidence="1" key="1">
    <citation type="submission" date="2020-05" db="EMBL/GenBank/DDBJ databases">
        <authorList>
            <person name="Chiriac C."/>
            <person name="Salcher M."/>
            <person name="Ghai R."/>
            <person name="Kavagutti S V."/>
        </authorList>
    </citation>
    <scope>NUCLEOTIDE SEQUENCE</scope>
</reference>